<keyword evidence="3" id="KW-0472">Membrane</keyword>
<feature type="transmembrane region" description="Helical" evidence="3">
    <location>
        <begin position="1064"/>
        <end position="1088"/>
    </location>
</feature>
<dbReference type="Gene3D" id="2.60.40.10">
    <property type="entry name" value="Immunoglobulins"/>
    <property type="match status" value="1"/>
</dbReference>
<dbReference type="Pfam" id="PF01833">
    <property type="entry name" value="TIG"/>
    <property type="match status" value="1"/>
</dbReference>
<reference evidence="6 7" key="1">
    <citation type="submission" date="2023-11" db="EMBL/GenBank/DDBJ databases">
        <title>Dfirmibasis_genome.</title>
        <authorList>
            <person name="Edelbroek B."/>
            <person name="Kjellin J."/>
            <person name="Jerlstrom-Hultqvist J."/>
            <person name="Soderbom F."/>
        </authorList>
    </citation>
    <scope>NUCLEOTIDE SEQUENCE [LARGE SCALE GENOMIC DNA]</scope>
    <source>
        <strain evidence="6 7">TNS-C-14</strain>
    </source>
</reference>
<evidence type="ECO:0000256" key="1">
    <source>
        <dbReference type="PROSITE-ProRule" id="PRU00076"/>
    </source>
</evidence>
<keyword evidence="4" id="KW-0732">Signal</keyword>
<evidence type="ECO:0000313" key="6">
    <source>
        <dbReference type="EMBL" id="KAK5583941.1"/>
    </source>
</evidence>
<dbReference type="InterPro" id="IPR002909">
    <property type="entry name" value="IPT_dom"/>
</dbReference>
<accession>A0AAN7YZC2</accession>
<gene>
    <name evidence="6" type="ORF">RB653_005547</name>
</gene>
<sequence>MVKFITILFIIFFLKFTEGVLDNNEKICLDNLVLNLGLTVDTNYCSSNYIICNGNFVSYLDLSSNSSYQISQIDIECFSKLLTLTFTNANVSPSFLAGPFSSVTYISLHNCSSTYSQLFLVPISSNLTYLSIDHIPPLTSFINIRLSYIQRLGTFIFSLDKLDVSTDYIILVNDFPAGVLYPIPSLTMDLNYLPLVDNLIFPSLNIRSFNAPQPGYSSFSTLKNVKLVFIFFENGYIDFNQFSLIPKNNSIESLSVSGGILAPQNKINLTNLTNLKLLSLSNNLLLFNYHGEIPLFLPQSIQTLKIANGNFSIVKDFLYSFPSLSYISILSNQIQNNFSQWENKGFQTFLVSDNKLKGSVDSSWCTSMVNFNNNQLSGEVPSCFTCHLLNPLVQNMIAGNLFTNVNPIQNCTTLIPNLRYNSTFEQLFLYGQDLGFYASDVKLISLPTYFFSIIGYSKLFVSLIPQSELPQILDVFFKGSNQNFTLSTIQKPPAVTLVTTSTQLNTIVFEGDFFNYNKSSIKILVGNNQCLTTSATFYKVDCLIQGDYDKDTLVKVLISVEDYYYMKLDILNVSLFAYLNQSTSVYNCSVDCSTVGGICNTLIGQCDIKCPNDCTNTLSGTCNTTTGICNCNANYQGSDCSLLFISCSSDCGASLNHGACNNKIGICECVPNYQGSNCTIPSHYITSVIPCSVDGGEVSIYGWFGNNGDGTHSLSSYNVLIGQLECTVTSINQTTIKCNLGAGKGTKSIKITNSNYPNVIFNGNGLFNYQNPIKTCPNSCTSSNNGKCNTNTGECQCNDKFTGFDCSTLVSIIETAPSTNTSVDSNTGGVTLTNENTFYEISIISLNEISISGSIVKSHQLKGNWSMVKQNGETIDPNIFKFSQTLINNTCTITYTIEEIKLKDKTFTFGTTTFTLKKDSLKLSVLLKDYQYQSSLNTLQLVFYSAAGTDKNSNSDDSNDCNKQETSINTSNADNQQLSNYIQIYKNSKILVGRFINQVVADSRPTFMSSTIINDNSNRSASSSIVLGLNLPHCNECLIDPDFSILVSPNFKDSCDGSTNKNKWLIPVAVVVPVVGCAVIVILSVVLYKKYRYNIKLFAIKLKPFRK</sequence>
<dbReference type="EMBL" id="JAVFKY010000001">
    <property type="protein sequence ID" value="KAK5583941.1"/>
    <property type="molecule type" value="Genomic_DNA"/>
</dbReference>
<dbReference type="InterPro" id="IPR054484">
    <property type="entry name" value="ComC_SSD"/>
</dbReference>
<dbReference type="PRINTS" id="PR00011">
    <property type="entry name" value="EGFLAMININ"/>
</dbReference>
<keyword evidence="1" id="KW-0245">EGF-like domain</keyword>
<feature type="domain" description="EGF-like" evidence="5">
    <location>
        <begin position="643"/>
        <end position="679"/>
    </location>
</feature>
<evidence type="ECO:0000313" key="7">
    <source>
        <dbReference type="Proteomes" id="UP001344447"/>
    </source>
</evidence>
<feature type="region of interest" description="Disordered" evidence="2">
    <location>
        <begin position="950"/>
        <end position="969"/>
    </location>
</feature>
<feature type="signal peptide" evidence="4">
    <location>
        <begin position="1"/>
        <end position="19"/>
    </location>
</feature>
<dbReference type="PANTHER" id="PTHR24032:SF13">
    <property type="entry name" value="EGF-LIKE DOMAIN-CONTAINING PROTEIN"/>
    <property type="match status" value="1"/>
</dbReference>
<evidence type="ECO:0000259" key="5">
    <source>
        <dbReference type="PROSITE" id="PS50026"/>
    </source>
</evidence>
<dbReference type="PROSITE" id="PS50026">
    <property type="entry name" value="EGF_3"/>
    <property type="match status" value="1"/>
</dbReference>
<dbReference type="Proteomes" id="UP001344447">
    <property type="component" value="Unassembled WGS sequence"/>
</dbReference>
<evidence type="ECO:0000256" key="2">
    <source>
        <dbReference type="SAM" id="MobiDB-lite"/>
    </source>
</evidence>
<proteinExistence type="predicted"/>
<feature type="chain" id="PRO_5042962593" description="EGF-like domain-containing protein" evidence="4">
    <location>
        <begin position="20"/>
        <end position="1107"/>
    </location>
</feature>
<dbReference type="InterPro" id="IPR032675">
    <property type="entry name" value="LRR_dom_sf"/>
</dbReference>
<protein>
    <recommendedName>
        <fullName evidence="5">EGF-like domain-containing protein</fullName>
    </recommendedName>
</protein>
<dbReference type="Gene3D" id="3.80.10.10">
    <property type="entry name" value="Ribonuclease Inhibitor"/>
    <property type="match status" value="1"/>
</dbReference>
<dbReference type="SUPFAM" id="SSF52047">
    <property type="entry name" value="RNI-like"/>
    <property type="match status" value="1"/>
</dbReference>
<feature type="disulfide bond" evidence="1">
    <location>
        <begin position="669"/>
        <end position="678"/>
    </location>
</feature>
<dbReference type="InterPro" id="IPR000742">
    <property type="entry name" value="EGF"/>
</dbReference>
<keyword evidence="7" id="KW-1185">Reference proteome</keyword>
<dbReference type="InterPro" id="IPR053331">
    <property type="entry name" value="EGF-like_comC"/>
</dbReference>
<dbReference type="Pfam" id="PF22933">
    <property type="entry name" value="ComC_SSD"/>
    <property type="match status" value="1"/>
</dbReference>
<organism evidence="6 7">
    <name type="scientific">Dictyostelium firmibasis</name>
    <dbReference type="NCBI Taxonomy" id="79012"/>
    <lineage>
        <taxon>Eukaryota</taxon>
        <taxon>Amoebozoa</taxon>
        <taxon>Evosea</taxon>
        <taxon>Eumycetozoa</taxon>
        <taxon>Dictyostelia</taxon>
        <taxon>Dictyosteliales</taxon>
        <taxon>Dictyosteliaceae</taxon>
        <taxon>Dictyostelium</taxon>
    </lineage>
</organism>
<dbReference type="PANTHER" id="PTHR24032">
    <property type="entry name" value="EGF-LIKE DOMAIN-CONTAINING PROTEIN-RELATED-RELATED"/>
    <property type="match status" value="1"/>
</dbReference>
<dbReference type="AlphaFoldDB" id="A0AAN7YZC2"/>
<dbReference type="InterPro" id="IPR013783">
    <property type="entry name" value="Ig-like_fold"/>
</dbReference>
<evidence type="ECO:0000256" key="4">
    <source>
        <dbReference type="SAM" id="SignalP"/>
    </source>
</evidence>
<name>A0AAN7YZC2_9MYCE</name>
<keyword evidence="1" id="KW-1015">Disulfide bond</keyword>
<comment type="caution">
    <text evidence="1">Lacks conserved residue(s) required for the propagation of feature annotation.</text>
</comment>
<dbReference type="CDD" id="cd00603">
    <property type="entry name" value="IPT_PCSR"/>
    <property type="match status" value="1"/>
</dbReference>
<keyword evidence="3" id="KW-0812">Transmembrane</keyword>
<dbReference type="PROSITE" id="PS00022">
    <property type="entry name" value="EGF_1"/>
    <property type="match status" value="3"/>
</dbReference>
<keyword evidence="3" id="KW-1133">Transmembrane helix</keyword>
<comment type="caution">
    <text evidence="6">The sequence shown here is derived from an EMBL/GenBank/DDBJ whole genome shotgun (WGS) entry which is preliminary data.</text>
</comment>
<evidence type="ECO:0000256" key="3">
    <source>
        <dbReference type="SAM" id="Phobius"/>
    </source>
</evidence>